<keyword evidence="5" id="KW-0677">Repeat</keyword>
<keyword evidence="3" id="KW-1003">Cell membrane</keyword>
<proteinExistence type="predicted"/>
<organism evidence="11 12">
    <name type="scientific">Paenibacillus sedimenti</name>
    <dbReference type="NCBI Taxonomy" id="2770274"/>
    <lineage>
        <taxon>Bacteria</taxon>
        <taxon>Bacillati</taxon>
        <taxon>Bacillota</taxon>
        <taxon>Bacilli</taxon>
        <taxon>Bacillales</taxon>
        <taxon>Paenibacillaceae</taxon>
        <taxon>Paenibacillus</taxon>
    </lineage>
</organism>
<gene>
    <name evidence="11" type="ORF">ICC18_07770</name>
</gene>
<dbReference type="CDD" id="cd03215">
    <property type="entry name" value="ABC_Carb_Monos_II"/>
    <property type="match status" value="1"/>
</dbReference>
<dbReference type="FunFam" id="3.40.50.300:FF:000127">
    <property type="entry name" value="Ribose import ATP-binding protein RbsA"/>
    <property type="match status" value="1"/>
</dbReference>
<name>A0A926QHX7_9BACL</name>
<evidence type="ECO:0000256" key="3">
    <source>
        <dbReference type="ARBA" id="ARBA00022475"/>
    </source>
</evidence>
<dbReference type="GO" id="GO:0016887">
    <property type="term" value="F:ATP hydrolysis activity"/>
    <property type="evidence" value="ECO:0007669"/>
    <property type="project" value="InterPro"/>
</dbReference>
<dbReference type="PROSITE" id="PS50893">
    <property type="entry name" value="ABC_TRANSPORTER_2"/>
    <property type="match status" value="2"/>
</dbReference>
<keyword evidence="12" id="KW-1185">Reference proteome</keyword>
<keyword evidence="9" id="KW-0472">Membrane</keyword>
<feature type="domain" description="ABC transporter" evidence="10">
    <location>
        <begin position="259"/>
        <end position="495"/>
    </location>
</feature>
<evidence type="ECO:0000256" key="7">
    <source>
        <dbReference type="ARBA" id="ARBA00022840"/>
    </source>
</evidence>
<dbReference type="InterPro" id="IPR050107">
    <property type="entry name" value="ABC_carbohydrate_import_ATPase"/>
</dbReference>
<evidence type="ECO:0000256" key="5">
    <source>
        <dbReference type="ARBA" id="ARBA00022737"/>
    </source>
</evidence>
<keyword evidence="7 11" id="KW-0067">ATP-binding</keyword>
<dbReference type="GO" id="GO:0005524">
    <property type="term" value="F:ATP binding"/>
    <property type="evidence" value="ECO:0007669"/>
    <property type="project" value="UniProtKB-KW"/>
</dbReference>
<dbReference type="SUPFAM" id="SSF52540">
    <property type="entry name" value="P-loop containing nucleoside triphosphate hydrolases"/>
    <property type="match status" value="2"/>
</dbReference>
<keyword evidence="2" id="KW-0813">Transport</keyword>
<keyword evidence="4" id="KW-0762">Sugar transport</keyword>
<dbReference type="AlphaFoldDB" id="A0A926QHX7"/>
<evidence type="ECO:0000259" key="10">
    <source>
        <dbReference type="PROSITE" id="PS50893"/>
    </source>
</evidence>
<dbReference type="CDD" id="cd03216">
    <property type="entry name" value="ABC_Carb_Monos_I"/>
    <property type="match status" value="1"/>
</dbReference>
<evidence type="ECO:0000256" key="1">
    <source>
        <dbReference type="ARBA" id="ARBA00004202"/>
    </source>
</evidence>
<dbReference type="InterPro" id="IPR027417">
    <property type="entry name" value="P-loop_NTPase"/>
</dbReference>
<evidence type="ECO:0000256" key="4">
    <source>
        <dbReference type="ARBA" id="ARBA00022597"/>
    </source>
</evidence>
<evidence type="ECO:0000313" key="11">
    <source>
        <dbReference type="EMBL" id="MBD0380006.1"/>
    </source>
</evidence>
<dbReference type="RefSeq" id="WP_188173779.1">
    <property type="nucleotide sequence ID" value="NZ_JACVVD010000002.1"/>
</dbReference>
<dbReference type="Proteomes" id="UP000650466">
    <property type="component" value="Unassembled WGS sequence"/>
</dbReference>
<accession>A0A926QHX7</accession>
<dbReference type="PANTHER" id="PTHR43790">
    <property type="entry name" value="CARBOHYDRATE TRANSPORT ATP-BINDING PROTEIN MG119-RELATED"/>
    <property type="match status" value="1"/>
</dbReference>
<dbReference type="SMART" id="SM00382">
    <property type="entry name" value="AAA"/>
    <property type="match status" value="2"/>
</dbReference>
<feature type="domain" description="ABC transporter" evidence="10">
    <location>
        <begin position="5"/>
        <end position="242"/>
    </location>
</feature>
<sequence>MENFLQMKGITKQFNDNVVLNAIDFCADAGQVHALIGENGAGKSTLMKVLAGLYKPDEGEILIGGEQVFISNPKQSQELGIAMIYQEIRLFQDLDIAENVFIRREPIKKWNRLIDWDRAYSETRKYLSDFGLNINVRTPVKSLSSGQQKFVEIIKALSQNAKIIIMDEPTAALTEQEIQTLFKVIRDLKKRGVAIIYISHRIEEIIQIADQVTVIRDGESVQTCNVDEMELNDIVKVMAGKELEDRFPKLKVKLGTEVLRLEDVSYYGRIRNINLDVKRGEIIGLTGLSGSGRRTLAKVLFGINEPYEGKIVLKGKTYTSITPHMAKKNGLCYMTGVNSEEGLLTDSSIGENITLTNLERVSSFGFLSAEKERGLTQDLIERLEIESSESENVSNLSGGKQKKVIFAKWLFAGAKVLIIDEPTAGIDISSKIDIYNMMNELVLSGASIIMISSDLSEIMGMSDRIAVMYNGEIRKMFQREEATQEQILYYASGGK</sequence>
<evidence type="ECO:0000256" key="2">
    <source>
        <dbReference type="ARBA" id="ARBA00022448"/>
    </source>
</evidence>
<dbReference type="PANTHER" id="PTHR43790:SF3">
    <property type="entry name" value="D-ALLOSE IMPORT ATP-BINDING PROTEIN ALSA-RELATED"/>
    <property type="match status" value="1"/>
</dbReference>
<comment type="caution">
    <text evidence="11">The sequence shown here is derived from an EMBL/GenBank/DDBJ whole genome shotgun (WGS) entry which is preliminary data.</text>
</comment>
<dbReference type="Pfam" id="PF00005">
    <property type="entry name" value="ABC_tran"/>
    <property type="match status" value="2"/>
</dbReference>
<keyword evidence="6" id="KW-0547">Nucleotide-binding</keyword>
<dbReference type="EMBL" id="JACVVD010000002">
    <property type="protein sequence ID" value="MBD0380006.1"/>
    <property type="molecule type" value="Genomic_DNA"/>
</dbReference>
<dbReference type="GO" id="GO:0005886">
    <property type="term" value="C:plasma membrane"/>
    <property type="evidence" value="ECO:0007669"/>
    <property type="project" value="UniProtKB-SubCell"/>
</dbReference>
<evidence type="ECO:0000256" key="9">
    <source>
        <dbReference type="ARBA" id="ARBA00023136"/>
    </source>
</evidence>
<keyword evidence="8" id="KW-1278">Translocase</keyword>
<protein>
    <submittedName>
        <fullName evidence="11">Sugar ABC transporter ATP-binding protein</fullName>
    </submittedName>
</protein>
<evidence type="ECO:0000256" key="6">
    <source>
        <dbReference type="ARBA" id="ARBA00022741"/>
    </source>
</evidence>
<dbReference type="Gene3D" id="3.40.50.300">
    <property type="entry name" value="P-loop containing nucleotide triphosphate hydrolases"/>
    <property type="match status" value="2"/>
</dbReference>
<evidence type="ECO:0000313" key="12">
    <source>
        <dbReference type="Proteomes" id="UP000650466"/>
    </source>
</evidence>
<dbReference type="InterPro" id="IPR003439">
    <property type="entry name" value="ABC_transporter-like_ATP-bd"/>
</dbReference>
<reference evidence="11" key="1">
    <citation type="submission" date="2020-09" db="EMBL/GenBank/DDBJ databases">
        <title>Draft Genome Sequence of Paenibacillus sp. WST5.</title>
        <authorList>
            <person name="Bao Z."/>
        </authorList>
    </citation>
    <scope>NUCLEOTIDE SEQUENCE</scope>
    <source>
        <strain evidence="11">WST5</strain>
    </source>
</reference>
<dbReference type="InterPro" id="IPR003593">
    <property type="entry name" value="AAA+_ATPase"/>
</dbReference>
<evidence type="ECO:0000256" key="8">
    <source>
        <dbReference type="ARBA" id="ARBA00022967"/>
    </source>
</evidence>
<comment type="subcellular location">
    <subcellularLocation>
        <location evidence="1">Cell membrane</location>
        <topology evidence="1">Peripheral membrane protein</topology>
    </subcellularLocation>
</comment>